<keyword evidence="1" id="KW-0732">Signal</keyword>
<evidence type="ECO:0000313" key="3">
    <source>
        <dbReference type="Proteomes" id="UP001211866"/>
    </source>
</evidence>
<proteinExistence type="predicted"/>
<dbReference type="RefSeq" id="WP_270120031.1">
    <property type="nucleotide sequence ID" value="NZ_CP096916.1"/>
</dbReference>
<organism evidence="2 3">
    <name type="scientific">Alcaligenes faecalis</name>
    <dbReference type="NCBI Taxonomy" id="511"/>
    <lineage>
        <taxon>Bacteria</taxon>
        <taxon>Pseudomonadati</taxon>
        <taxon>Pseudomonadota</taxon>
        <taxon>Betaproteobacteria</taxon>
        <taxon>Burkholderiales</taxon>
        <taxon>Alcaligenaceae</taxon>
        <taxon>Alcaligenes</taxon>
    </lineage>
</organism>
<sequence length="162" mass="17763">MHKLFSNLVLGLTFASVPAFASSMQESAQLGRIHIQADKVDLLSTHELKASGNVTVTGKESVIHAQEAVIRRRGPVIEVQAQAVQSEPSSRPSSEFNPLSLQDARAAGGEMRLQKEGYVPVIVQGLSTVWWNDSNQTCITVKTSQGRYSDVKKEEAEVCRRE</sequence>
<protein>
    <recommendedName>
        <fullName evidence="4">Organic solvent tolerance-like N-terminal domain-containing protein</fullName>
    </recommendedName>
</protein>
<gene>
    <name evidence="2" type="ORF">M2J83_09720</name>
</gene>
<evidence type="ECO:0000313" key="2">
    <source>
        <dbReference type="EMBL" id="WBM40067.1"/>
    </source>
</evidence>
<dbReference type="Proteomes" id="UP001211866">
    <property type="component" value="Chromosome"/>
</dbReference>
<evidence type="ECO:0000256" key="1">
    <source>
        <dbReference type="SAM" id="SignalP"/>
    </source>
</evidence>
<name>A0ABY7NCC8_ALCFA</name>
<reference evidence="2 3" key="1">
    <citation type="submission" date="2022-05" db="EMBL/GenBank/DDBJ databases">
        <title>Complete sequence of strain NY11312.</title>
        <authorList>
            <person name="Zhou D."/>
        </authorList>
    </citation>
    <scope>NUCLEOTIDE SEQUENCE [LARGE SCALE GENOMIC DNA]</scope>
    <source>
        <strain evidence="2 3">NY11312</strain>
    </source>
</reference>
<accession>A0ABY7NCC8</accession>
<keyword evidence="3" id="KW-1185">Reference proteome</keyword>
<evidence type="ECO:0008006" key="4">
    <source>
        <dbReference type="Google" id="ProtNLM"/>
    </source>
</evidence>
<dbReference type="EMBL" id="CP096916">
    <property type="protein sequence ID" value="WBM40067.1"/>
    <property type="molecule type" value="Genomic_DNA"/>
</dbReference>
<feature type="chain" id="PRO_5045858666" description="Organic solvent tolerance-like N-terminal domain-containing protein" evidence="1">
    <location>
        <begin position="22"/>
        <end position="162"/>
    </location>
</feature>
<feature type="signal peptide" evidence="1">
    <location>
        <begin position="1"/>
        <end position="21"/>
    </location>
</feature>